<dbReference type="Proteomes" id="UP001195769">
    <property type="component" value="Unassembled WGS sequence"/>
</dbReference>
<comment type="caution">
    <text evidence="1">The sequence shown here is derived from an EMBL/GenBank/DDBJ whole genome shotgun (WGS) entry which is preliminary data.</text>
</comment>
<evidence type="ECO:0000313" key="2">
    <source>
        <dbReference type="Proteomes" id="UP001195769"/>
    </source>
</evidence>
<evidence type="ECO:0000313" key="1">
    <source>
        <dbReference type="EMBL" id="KAG1891626.1"/>
    </source>
</evidence>
<organism evidence="1 2">
    <name type="scientific">Suillus fuscotomentosus</name>
    <dbReference type="NCBI Taxonomy" id="1912939"/>
    <lineage>
        <taxon>Eukaryota</taxon>
        <taxon>Fungi</taxon>
        <taxon>Dikarya</taxon>
        <taxon>Basidiomycota</taxon>
        <taxon>Agaricomycotina</taxon>
        <taxon>Agaricomycetes</taxon>
        <taxon>Agaricomycetidae</taxon>
        <taxon>Boletales</taxon>
        <taxon>Suillineae</taxon>
        <taxon>Suillaceae</taxon>
        <taxon>Suillus</taxon>
    </lineage>
</organism>
<reference evidence="1" key="1">
    <citation type="journal article" date="2020" name="New Phytol.">
        <title>Comparative genomics reveals dynamic genome evolution in host specialist ectomycorrhizal fungi.</title>
        <authorList>
            <person name="Lofgren L.A."/>
            <person name="Nguyen N.H."/>
            <person name="Vilgalys R."/>
            <person name="Ruytinx J."/>
            <person name="Liao H.L."/>
            <person name="Branco S."/>
            <person name="Kuo A."/>
            <person name="LaButti K."/>
            <person name="Lipzen A."/>
            <person name="Andreopoulos W."/>
            <person name="Pangilinan J."/>
            <person name="Riley R."/>
            <person name="Hundley H."/>
            <person name="Na H."/>
            <person name="Barry K."/>
            <person name="Grigoriev I.V."/>
            <person name="Stajich J.E."/>
            <person name="Kennedy P.G."/>
        </authorList>
    </citation>
    <scope>NUCLEOTIDE SEQUENCE</scope>
    <source>
        <strain evidence="1">FC203</strain>
    </source>
</reference>
<feature type="non-terminal residue" evidence="1">
    <location>
        <position position="104"/>
    </location>
</feature>
<name>A0AAD4HDU4_9AGAM</name>
<dbReference type="RefSeq" id="XP_041218102.1">
    <property type="nucleotide sequence ID" value="XM_041373267.1"/>
</dbReference>
<dbReference type="AlphaFoldDB" id="A0AAD4HDU4"/>
<dbReference type="EMBL" id="JABBWK010000127">
    <property type="protein sequence ID" value="KAG1891626.1"/>
    <property type="molecule type" value="Genomic_DNA"/>
</dbReference>
<sequence>LEMSLREGQANDALHNLRIYLCNKAILFRTTVRQAKSQALKTRAWSQVTSVQQAVSLHASIYTKTRKQMMKLEPGQDQLQKYKPLLREQLKISTAVGDPNARGQ</sequence>
<protein>
    <submittedName>
        <fullName evidence="1">Uncharacterized protein</fullName>
    </submittedName>
</protein>
<keyword evidence="2" id="KW-1185">Reference proteome</keyword>
<accession>A0AAD4HDU4</accession>
<dbReference type="GeneID" id="64667565"/>
<feature type="non-terminal residue" evidence="1">
    <location>
        <position position="1"/>
    </location>
</feature>
<proteinExistence type="predicted"/>
<gene>
    <name evidence="1" type="ORF">F5891DRAFT_889820</name>
</gene>